<sequence length="385" mass="43484">MTNLKISTVVNNTKVHTDDSTPFEPKASLDKSSMDYIIKTGLAGGLAGSTAKTLIAPLDRIKILFQTSNPIYKKYSGSISGLFKAGNQIYINDGLIGFFQGHSATLLRIFPYAAIKFVAYEQVRRILIPNYDYETSIRRLLSGSIAGLCSVFITYPLDLIRVRLAFETKQFTTHNLKIHHKNHIHNLNQGKLITIIREIYNENPKISSNFFILNILKRQLPSNISNLTNFYRGFIPTVLGMIPYAGVSFWTHDFIHDILRTPLLSPITVDYSYDTYNSTNSNSNFNSNRHHRIPLNTWAQLLAGGLAGMFSQTAAYPFEVVRRRMQVGGVNNGQFISIRGISQIIWKENGIKGFYVGLSIGYIKVIPMVACSFYVYERCKYHLGL</sequence>
<dbReference type="PRINTS" id="PR00926">
    <property type="entry name" value="MITOCARRIER"/>
</dbReference>
<dbReference type="Gene3D" id="1.50.40.10">
    <property type="entry name" value="Mitochondrial carrier domain"/>
    <property type="match status" value="1"/>
</dbReference>
<keyword evidence="3 11" id="KW-0813">Transport</keyword>
<comment type="similarity">
    <text evidence="2 11">Belongs to the mitochondrial carrier (TC 2.A.29) family.</text>
</comment>
<keyword evidence="6" id="KW-0999">Mitochondrion inner membrane</keyword>
<comment type="caution">
    <text evidence="13">The sequence shown here is derived from an EMBL/GenBank/DDBJ whole genome shotgun (WGS) entry which is preliminary data.</text>
</comment>
<feature type="repeat" description="Solcar" evidence="10">
    <location>
        <begin position="295"/>
        <end position="382"/>
    </location>
</feature>
<dbReference type="FunFam" id="1.50.40.10:FF:000151">
    <property type="entry name" value="LEU5p Mitochondrial carrier protein"/>
    <property type="match status" value="1"/>
</dbReference>
<gene>
    <name evidence="13" type="ORF">WICMUC_001637</name>
</gene>
<protein>
    <recommendedName>
        <fullName evidence="15">Mitochondrial carrier protein LEU5</fullName>
    </recommendedName>
</protein>
<evidence type="ECO:0000313" key="13">
    <source>
        <dbReference type="EMBL" id="KAH3678208.1"/>
    </source>
</evidence>
<comment type="subcellular location">
    <subcellularLocation>
        <location evidence="1">Mitochondrion inner membrane</location>
        <topology evidence="1">Multi-pass membrane protein</topology>
    </subcellularLocation>
</comment>
<dbReference type="GO" id="GO:0055085">
    <property type="term" value="P:transmembrane transport"/>
    <property type="evidence" value="ECO:0007669"/>
    <property type="project" value="InterPro"/>
</dbReference>
<dbReference type="PROSITE" id="PS50920">
    <property type="entry name" value="SOLCAR"/>
    <property type="match status" value="3"/>
</dbReference>
<evidence type="ECO:0000256" key="2">
    <source>
        <dbReference type="ARBA" id="ARBA00006375"/>
    </source>
</evidence>
<keyword evidence="4 10" id="KW-0812">Transmembrane</keyword>
<reference evidence="13" key="2">
    <citation type="submission" date="2021-01" db="EMBL/GenBank/DDBJ databases">
        <authorList>
            <person name="Schikora-Tamarit M.A."/>
        </authorList>
    </citation>
    <scope>NUCLEOTIDE SEQUENCE</scope>
    <source>
        <strain evidence="13">CBS6341</strain>
    </source>
</reference>
<dbReference type="SUPFAM" id="SSF103506">
    <property type="entry name" value="Mitochondrial carrier"/>
    <property type="match status" value="1"/>
</dbReference>
<dbReference type="PANTHER" id="PTHR24089">
    <property type="entry name" value="SOLUTE CARRIER FAMILY 25"/>
    <property type="match status" value="1"/>
</dbReference>
<evidence type="ECO:0000256" key="1">
    <source>
        <dbReference type="ARBA" id="ARBA00004448"/>
    </source>
</evidence>
<dbReference type="EMBL" id="JAEUBF010000485">
    <property type="protein sequence ID" value="KAH3678208.1"/>
    <property type="molecule type" value="Genomic_DNA"/>
</dbReference>
<dbReference type="AlphaFoldDB" id="A0A9P8PTN1"/>
<evidence type="ECO:0000256" key="8">
    <source>
        <dbReference type="ARBA" id="ARBA00023128"/>
    </source>
</evidence>
<evidence type="ECO:0000256" key="6">
    <source>
        <dbReference type="ARBA" id="ARBA00022792"/>
    </source>
</evidence>
<evidence type="ECO:0000256" key="9">
    <source>
        <dbReference type="ARBA" id="ARBA00023136"/>
    </source>
</evidence>
<proteinExistence type="inferred from homology"/>
<keyword evidence="7 12" id="KW-1133">Transmembrane helix</keyword>
<evidence type="ECO:0000256" key="4">
    <source>
        <dbReference type="ARBA" id="ARBA00022692"/>
    </source>
</evidence>
<organism evidence="13 14">
    <name type="scientific">Wickerhamomyces mucosus</name>
    <dbReference type="NCBI Taxonomy" id="1378264"/>
    <lineage>
        <taxon>Eukaryota</taxon>
        <taxon>Fungi</taxon>
        <taxon>Dikarya</taxon>
        <taxon>Ascomycota</taxon>
        <taxon>Saccharomycotina</taxon>
        <taxon>Saccharomycetes</taxon>
        <taxon>Phaffomycetales</taxon>
        <taxon>Wickerhamomycetaceae</taxon>
        <taxon>Wickerhamomyces</taxon>
    </lineage>
</organism>
<evidence type="ECO:0008006" key="15">
    <source>
        <dbReference type="Google" id="ProtNLM"/>
    </source>
</evidence>
<feature type="repeat" description="Solcar" evidence="10">
    <location>
        <begin position="35"/>
        <end position="126"/>
    </location>
</feature>
<feature type="repeat" description="Solcar" evidence="10">
    <location>
        <begin position="134"/>
        <end position="258"/>
    </location>
</feature>
<dbReference type="Proteomes" id="UP000769528">
    <property type="component" value="Unassembled WGS sequence"/>
</dbReference>
<reference evidence="13" key="1">
    <citation type="journal article" date="2021" name="Open Biol.">
        <title>Shared evolutionary footprints suggest mitochondrial oxidative damage underlies multiple complex I losses in fungi.</title>
        <authorList>
            <person name="Schikora-Tamarit M.A."/>
            <person name="Marcet-Houben M."/>
            <person name="Nosek J."/>
            <person name="Gabaldon T."/>
        </authorList>
    </citation>
    <scope>NUCLEOTIDE SEQUENCE</scope>
    <source>
        <strain evidence="13">CBS6341</strain>
    </source>
</reference>
<keyword evidence="9 10" id="KW-0472">Membrane</keyword>
<dbReference type="InterPro" id="IPR023395">
    <property type="entry name" value="MCP_dom_sf"/>
</dbReference>
<dbReference type="Pfam" id="PF00153">
    <property type="entry name" value="Mito_carr"/>
    <property type="match status" value="4"/>
</dbReference>
<evidence type="ECO:0000313" key="14">
    <source>
        <dbReference type="Proteomes" id="UP000769528"/>
    </source>
</evidence>
<evidence type="ECO:0000256" key="7">
    <source>
        <dbReference type="ARBA" id="ARBA00022989"/>
    </source>
</evidence>
<accession>A0A9P8PTN1</accession>
<feature type="transmembrane region" description="Helical" evidence="12">
    <location>
        <begin position="354"/>
        <end position="376"/>
    </location>
</feature>
<dbReference type="InterPro" id="IPR018108">
    <property type="entry name" value="MCP_transmembrane"/>
</dbReference>
<name>A0A9P8PTN1_9ASCO</name>
<evidence type="ECO:0000256" key="11">
    <source>
        <dbReference type="RuleBase" id="RU000488"/>
    </source>
</evidence>
<keyword evidence="8" id="KW-0496">Mitochondrion</keyword>
<keyword evidence="5" id="KW-0677">Repeat</keyword>
<dbReference type="OrthoDB" id="270584at2759"/>
<evidence type="ECO:0000256" key="5">
    <source>
        <dbReference type="ARBA" id="ARBA00022737"/>
    </source>
</evidence>
<evidence type="ECO:0000256" key="10">
    <source>
        <dbReference type="PROSITE-ProRule" id="PRU00282"/>
    </source>
</evidence>
<evidence type="ECO:0000256" key="12">
    <source>
        <dbReference type="SAM" id="Phobius"/>
    </source>
</evidence>
<dbReference type="GO" id="GO:0005743">
    <property type="term" value="C:mitochondrial inner membrane"/>
    <property type="evidence" value="ECO:0007669"/>
    <property type="project" value="UniProtKB-SubCell"/>
</dbReference>
<dbReference type="InterPro" id="IPR002067">
    <property type="entry name" value="MCP"/>
</dbReference>
<keyword evidence="14" id="KW-1185">Reference proteome</keyword>
<evidence type="ECO:0000256" key="3">
    <source>
        <dbReference type="ARBA" id="ARBA00022448"/>
    </source>
</evidence>